<dbReference type="Pfam" id="PF01547">
    <property type="entry name" value="SBP_bac_1"/>
    <property type="match status" value="1"/>
</dbReference>
<dbReference type="InterPro" id="IPR006059">
    <property type="entry name" value="SBP"/>
</dbReference>
<dbReference type="OrthoDB" id="2491264at2"/>
<reference evidence="3 4" key="1">
    <citation type="submission" date="2016-11" db="EMBL/GenBank/DDBJ databases">
        <authorList>
            <person name="Jaros S."/>
            <person name="Januszkiewicz K."/>
            <person name="Wedrychowicz H."/>
        </authorList>
    </citation>
    <scope>NUCLEOTIDE SEQUENCE [LARGE SCALE GENOMIC DNA]</scope>
    <source>
        <strain evidence="3 4">DSM 17918</strain>
    </source>
</reference>
<dbReference type="Gene3D" id="3.40.190.10">
    <property type="entry name" value="Periplasmic binding protein-like II"/>
    <property type="match status" value="2"/>
</dbReference>
<dbReference type="PROSITE" id="PS51257">
    <property type="entry name" value="PROKAR_LIPOPROTEIN"/>
    <property type="match status" value="1"/>
</dbReference>
<dbReference type="SUPFAM" id="SSF53850">
    <property type="entry name" value="Periplasmic binding protein-like II"/>
    <property type="match status" value="1"/>
</dbReference>
<dbReference type="PANTHER" id="PTHR43649">
    <property type="entry name" value="ARABINOSE-BINDING PROTEIN-RELATED"/>
    <property type="match status" value="1"/>
</dbReference>
<accession>A0A1M5CS08</accession>
<evidence type="ECO:0000256" key="1">
    <source>
        <dbReference type="SAM" id="MobiDB-lite"/>
    </source>
</evidence>
<name>A0A1M5CS08_9THEO</name>
<protein>
    <submittedName>
        <fullName evidence="3">Putative aldouronate transport system substrate-binding protein</fullName>
    </submittedName>
</protein>
<dbReference type="AlphaFoldDB" id="A0A1M5CS08"/>
<sequence length="555" mass="62599">MKLKRTLIILLCLVFTISVFTACGSRQSSSGGTKGSSTSKGNQSDRITEIKLPIVKEPLTLTYWTGMDPKMAATMKDYGEMKCYQELEKRTGIHIKFLHPPMGQERDQFNLMMASNDLPDIIYYSWWSIPGGPGKALSDGSIIKLNDLIDKYAPNFKKLLEENPDIKKQAELDDGTIFCFPFIRSAGALINANWGPQLRKDWLDKLGLQLPKTIEDWHNVLVTFRDRDPNGNGKKDEIPFTGRGSNGQGILDLGNFAPAWGILNGFYMDNGKINYGPIQSAYKNFLKTMAQWYKEKLIDQDIATNDNKAFDYKITNNLAGSYFGLVAGNMGRYLNLMKPKEPNFDLVGAPWPIGPAGKSYTTTNLNLKVMNVGAAISSKNKHIKETVEWLDYAYSPEGHMLLNFGIEGQSYNMENGYPKYTDIIFKNPNGLSYDQALAQWAPSISSAPMDQDKRYYEQILQLPEQKEAAFKTWLDADPSLTLPLITPTEEESQRLASIMNQVNTYQQEMMGKFIMGKEPINDSTWNKYVNTIKGMGIDEAIKIENAALQRYNNRP</sequence>
<organism evidence="3 4">
    <name type="scientific">Caldanaerobius fijiensis DSM 17918</name>
    <dbReference type="NCBI Taxonomy" id="1121256"/>
    <lineage>
        <taxon>Bacteria</taxon>
        <taxon>Bacillati</taxon>
        <taxon>Bacillota</taxon>
        <taxon>Clostridia</taxon>
        <taxon>Thermoanaerobacterales</taxon>
        <taxon>Thermoanaerobacteraceae</taxon>
        <taxon>Caldanaerobius</taxon>
    </lineage>
</organism>
<gene>
    <name evidence="3" type="ORF">SAMN02746089_02181</name>
</gene>
<keyword evidence="2" id="KW-0732">Signal</keyword>
<evidence type="ECO:0000256" key="2">
    <source>
        <dbReference type="SAM" id="SignalP"/>
    </source>
</evidence>
<keyword evidence="4" id="KW-1185">Reference proteome</keyword>
<feature type="chain" id="PRO_5039234228" evidence="2">
    <location>
        <begin position="22"/>
        <end position="555"/>
    </location>
</feature>
<proteinExistence type="predicted"/>
<evidence type="ECO:0000313" key="4">
    <source>
        <dbReference type="Proteomes" id="UP000184088"/>
    </source>
</evidence>
<dbReference type="EMBL" id="FQVH01000030">
    <property type="protein sequence ID" value="SHF57521.1"/>
    <property type="molecule type" value="Genomic_DNA"/>
</dbReference>
<dbReference type="Proteomes" id="UP000184088">
    <property type="component" value="Unassembled WGS sequence"/>
</dbReference>
<dbReference type="RefSeq" id="WP_073345223.1">
    <property type="nucleotide sequence ID" value="NZ_FQVH01000030.1"/>
</dbReference>
<dbReference type="STRING" id="1121256.SAMN02746089_02181"/>
<dbReference type="InterPro" id="IPR050490">
    <property type="entry name" value="Bact_solute-bd_prot1"/>
</dbReference>
<evidence type="ECO:0000313" key="3">
    <source>
        <dbReference type="EMBL" id="SHF57521.1"/>
    </source>
</evidence>
<dbReference type="PANTHER" id="PTHR43649:SF17">
    <property type="entry name" value="ABC TRANSPORTER SOLUTE BINDING PROTEIN-SUGAR TRANSPORT"/>
    <property type="match status" value="1"/>
</dbReference>
<feature type="region of interest" description="Disordered" evidence="1">
    <location>
        <begin position="25"/>
        <end position="44"/>
    </location>
</feature>
<feature type="signal peptide" evidence="2">
    <location>
        <begin position="1"/>
        <end position="21"/>
    </location>
</feature>